<dbReference type="Pfam" id="PF08241">
    <property type="entry name" value="Methyltransf_11"/>
    <property type="match status" value="1"/>
</dbReference>
<sequence length="261" mass="28295">MSEAVFSPANGESAAVDPLPLTGERTVPGVAEENYWFRRHEIVYARLLERCAGRTVLEAGSGEGYGANMIAGVATRVIGLDYDVSAVEHVRAAYPRVEMIQGNLAELPFDDESVDVVVNFQVIEHLWDQAQFLRECSRVLRPGGELLISTPNRITFSPGRDTPLNPFHTRELNAAELSELLVGAGFRVEVMTGVHHGPALAELDVKWGGSLIDAQIQRALAGEPWPAELAADVAAVRIDDFELTAEDIDASLDLVAVAVKP</sequence>
<evidence type="ECO:0000313" key="3">
    <source>
        <dbReference type="Proteomes" id="UP000516173"/>
    </source>
</evidence>
<evidence type="ECO:0000313" key="2">
    <source>
        <dbReference type="EMBL" id="BCK54177.1"/>
    </source>
</evidence>
<feature type="domain" description="Methyltransferase type 11" evidence="1">
    <location>
        <begin position="57"/>
        <end position="148"/>
    </location>
</feature>
<gene>
    <name evidence="2" type="ORF">NWFMUON74_19490</name>
</gene>
<dbReference type="KEGG" id="nwl:NWFMUON74_19490"/>
<keyword evidence="3" id="KW-1185">Reference proteome</keyword>
<dbReference type="GO" id="GO:0008757">
    <property type="term" value="F:S-adenosylmethionine-dependent methyltransferase activity"/>
    <property type="evidence" value="ECO:0007669"/>
    <property type="project" value="InterPro"/>
</dbReference>
<keyword evidence="2" id="KW-0489">Methyltransferase</keyword>
<organism evidence="2 3">
    <name type="scientific">Nocardia wallacei</name>
    <dbReference type="NCBI Taxonomy" id="480035"/>
    <lineage>
        <taxon>Bacteria</taxon>
        <taxon>Bacillati</taxon>
        <taxon>Actinomycetota</taxon>
        <taxon>Actinomycetes</taxon>
        <taxon>Mycobacteriales</taxon>
        <taxon>Nocardiaceae</taxon>
        <taxon>Nocardia</taxon>
    </lineage>
</organism>
<dbReference type="Gene3D" id="3.40.50.150">
    <property type="entry name" value="Vaccinia Virus protein VP39"/>
    <property type="match status" value="1"/>
</dbReference>
<reference evidence="2 3" key="1">
    <citation type="submission" date="2020-08" db="EMBL/GenBank/DDBJ databases">
        <title>Genome Sequencing of Nocardia wallacei strain FMUON74 and assembly.</title>
        <authorList>
            <person name="Toyokawa M."/>
            <person name="Uesaka K."/>
        </authorList>
    </citation>
    <scope>NUCLEOTIDE SEQUENCE [LARGE SCALE GENOMIC DNA]</scope>
    <source>
        <strain evidence="2 3">FMUON74</strain>
    </source>
</reference>
<dbReference type="AlphaFoldDB" id="A0A7G1KG30"/>
<accession>A0A7G1KG30</accession>
<dbReference type="RefSeq" id="WP_187687474.1">
    <property type="nucleotide sequence ID" value="NZ_AP023396.1"/>
</dbReference>
<evidence type="ECO:0000259" key="1">
    <source>
        <dbReference type="Pfam" id="PF08241"/>
    </source>
</evidence>
<dbReference type="GO" id="GO:0032259">
    <property type="term" value="P:methylation"/>
    <property type="evidence" value="ECO:0007669"/>
    <property type="project" value="UniProtKB-KW"/>
</dbReference>
<dbReference type="Proteomes" id="UP000516173">
    <property type="component" value="Chromosome"/>
</dbReference>
<dbReference type="InterPro" id="IPR029063">
    <property type="entry name" value="SAM-dependent_MTases_sf"/>
</dbReference>
<proteinExistence type="predicted"/>
<dbReference type="GeneID" id="80346512"/>
<keyword evidence="2" id="KW-0808">Transferase</keyword>
<dbReference type="EMBL" id="AP023396">
    <property type="protein sequence ID" value="BCK54177.1"/>
    <property type="molecule type" value="Genomic_DNA"/>
</dbReference>
<dbReference type="SUPFAM" id="SSF53335">
    <property type="entry name" value="S-adenosyl-L-methionine-dependent methyltransferases"/>
    <property type="match status" value="1"/>
</dbReference>
<protein>
    <submittedName>
        <fullName evidence="2">Putative S-adenosylmethionine-dependent methyltransferase</fullName>
    </submittedName>
</protein>
<dbReference type="InterPro" id="IPR013216">
    <property type="entry name" value="Methyltransf_11"/>
</dbReference>
<name>A0A7G1KG30_9NOCA</name>
<dbReference type="PANTHER" id="PTHR43861">
    <property type="entry name" value="TRANS-ACONITATE 2-METHYLTRANSFERASE-RELATED"/>
    <property type="match status" value="1"/>
</dbReference>
<dbReference type="CDD" id="cd02440">
    <property type="entry name" value="AdoMet_MTases"/>
    <property type="match status" value="1"/>
</dbReference>